<dbReference type="InterPro" id="IPR044074">
    <property type="entry name" value="PurU_ACT"/>
</dbReference>
<gene>
    <name evidence="3 6" type="primary">purU</name>
    <name evidence="6" type="ORF">CIK84_18215</name>
</gene>
<dbReference type="Pfam" id="PF00551">
    <property type="entry name" value="Formyl_trans_N"/>
    <property type="match status" value="1"/>
</dbReference>
<accession>A0A2N7RY16</accession>
<dbReference type="SUPFAM" id="SSF53328">
    <property type="entry name" value="Formyltransferase"/>
    <property type="match status" value="1"/>
</dbReference>
<evidence type="ECO:0000256" key="4">
    <source>
        <dbReference type="NCBIfam" id="TIGR00655"/>
    </source>
</evidence>
<dbReference type="InterPro" id="IPR041729">
    <property type="entry name" value="Formyl-FH4-Hydrolase_C"/>
</dbReference>
<dbReference type="RefSeq" id="WP_102599304.1">
    <property type="nucleotide sequence ID" value="NZ_JBQDJG010000057.1"/>
</dbReference>
<feature type="domain" description="ACT" evidence="5">
    <location>
        <begin position="9"/>
        <end position="92"/>
    </location>
</feature>
<dbReference type="PANTHER" id="PTHR42706:SF1">
    <property type="entry name" value="FORMYLTETRAHYDROFOLATE DEFORMYLASE 2, MITOCHONDRIAL"/>
    <property type="match status" value="1"/>
</dbReference>
<comment type="similarity">
    <text evidence="3">Belongs to the PurU family.</text>
</comment>
<reference evidence="6 7" key="1">
    <citation type="journal article" date="2017" name="Elife">
        <title>Extensive horizontal gene transfer in cheese-associated bacteria.</title>
        <authorList>
            <person name="Bonham K.S."/>
            <person name="Wolfe B.E."/>
            <person name="Dutton R.J."/>
        </authorList>
    </citation>
    <scope>NUCLEOTIDE SEQUENCE [LARGE SCALE GENOMIC DNA]</scope>
    <source>
        <strain evidence="6 7">JB182</strain>
    </source>
</reference>
<dbReference type="PROSITE" id="PS51671">
    <property type="entry name" value="ACT"/>
    <property type="match status" value="1"/>
</dbReference>
<dbReference type="Gene3D" id="3.40.50.170">
    <property type="entry name" value="Formyl transferase, N-terminal domain"/>
    <property type="match status" value="1"/>
</dbReference>
<evidence type="ECO:0000256" key="2">
    <source>
        <dbReference type="ARBA" id="ARBA00022801"/>
    </source>
</evidence>
<dbReference type="InterPro" id="IPR002376">
    <property type="entry name" value="Formyl_transf_N"/>
</dbReference>
<dbReference type="SUPFAM" id="SSF55021">
    <property type="entry name" value="ACT-like"/>
    <property type="match status" value="1"/>
</dbReference>
<dbReference type="NCBIfam" id="NF004684">
    <property type="entry name" value="PRK06027.1"/>
    <property type="match status" value="1"/>
</dbReference>
<dbReference type="InterPro" id="IPR045865">
    <property type="entry name" value="ACT-like_dom_sf"/>
</dbReference>
<feature type="active site" evidence="3">
    <location>
        <position position="234"/>
    </location>
</feature>
<dbReference type="EMBL" id="PNQX01000004">
    <property type="protein sequence ID" value="PMQ18777.1"/>
    <property type="molecule type" value="Genomic_DNA"/>
</dbReference>
<dbReference type="EC" id="3.5.1.10" evidence="3 4"/>
<comment type="catalytic activity">
    <reaction evidence="3">
        <text>(6R)-10-formyltetrahydrofolate + H2O = (6S)-5,6,7,8-tetrahydrofolate + formate + H(+)</text>
        <dbReference type="Rhea" id="RHEA:19833"/>
        <dbReference type="ChEBI" id="CHEBI:15377"/>
        <dbReference type="ChEBI" id="CHEBI:15378"/>
        <dbReference type="ChEBI" id="CHEBI:15740"/>
        <dbReference type="ChEBI" id="CHEBI:57453"/>
        <dbReference type="ChEBI" id="CHEBI:195366"/>
        <dbReference type="EC" id="3.5.1.10"/>
    </reaction>
</comment>
<dbReference type="Gene3D" id="3.30.70.260">
    <property type="match status" value="1"/>
</dbReference>
<dbReference type="UniPathway" id="UPA00074">
    <property type="reaction ID" value="UER00170"/>
</dbReference>
<evidence type="ECO:0000313" key="7">
    <source>
        <dbReference type="Proteomes" id="UP000235739"/>
    </source>
</evidence>
<organism evidence="6 7">
    <name type="scientific">Glutamicibacter arilaitensis</name>
    <dbReference type="NCBI Taxonomy" id="256701"/>
    <lineage>
        <taxon>Bacteria</taxon>
        <taxon>Bacillati</taxon>
        <taxon>Actinomycetota</taxon>
        <taxon>Actinomycetes</taxon>
        <taxon>Micrococcales</taxon>
        <taxon>Micrococcaceae</taxon>
        <taxon>Glutamicibacter</taxon>
    </lineage>
</organism>
<dbReference type="Proteomes" id="UP000235739">
    <property type="component" value="Unassembled WGS sequence"/>
</dbReference>
<evidence type="ECO:0000256" key="3">
    <source>
        <dbReference type="HAMAP-Rule" id="MF_01927"/>
    </source>
</evidence>
<dbReference type="InterPro" id="IPR036477">
    <property type="entry name" value="Formyl_transf_N_sf"/>
</dbReference>
<protein>
    <recommendedName>
        <fullName evidence="3 4">Formyltetrahydrofolate deformylase</fullName>
        <ecNumber evidence="3 4">3.5.1.10</ecNumber>
    </recommendedName>
    <alternativeName>
        <fullName evidence="3">Formyl-FH(4) hydrolase</fullName>
    </alternativeName>
</protein>
<comment type="pathway">
    <text evidence="3">Purine metabolism; IMP biosynthesis via de novo pathway; formate from 10-formyl-5,6,7,8-tetrahydrofolate: step 1/1.</text>
</comment>
<keyword evidence="2 3" id="KW-0378">Hydrolase</keyword>
<dbReference type="GO" id="GO:0008864">
    <property type="term" value="F:formyltetrahydrofolate deformylase activity"/>
    <property type="evidence" value="ECO:0007669"/>
    <property type="project" value="UniProtKB-UniRule"/>
</dbReference>
<name>A0A2N7RY16_9MICC</name>
<evidence type="ECO:0000313" key="6">
    <source>
        <dbReference type="EMBL" id="PMQ18777.1"/>
    </source>
</evidence>
<sequence>MTEPNNKYVLTLTCAERPGIVHAVTGLLLKHHGDIRELKQHDDQRSGTLFMRIEFDVAEAKDVRAEIAELESSLGKLADEHQATWGLRPSGKKKRVVVMVSKFGHCLHDLLFRARMGELPVEIAAVVSNHPDHRQQVEWNGIPFFHVPVTAQSKPEAEAKLMDLVDRFEVDLVVLARYMQVLSDDLTRKLTGRAINIHHSFLPSFKGAKPYHQAFERGVKTVGATAHYVNSELDEGPIITQRVQEVDHSYEPEHLVAAGRDTECKALSDAVRWHCEDRVFLSGSRTVVLR</sequence>
<dbReference type="GO" id="GO:0006730">
    <property type="term" value="P:one-carbon metabolic process"/>
    <property type="evidence" value="ECO:0007669"/>
    <property type="project" value="UniProtKB-KW"/>
</dbReference>
<dbReference type="NCBIfam" id="TIGR00655">
    <property type="entry name" value="PurU"/>
    <property type="match status" value="1"/>
</dbReference>
<dbReference type="Pfam" id="PF01842">
    <property type="entry name" value="ACT"/>
    <property type="match status" value="1"/>
</dbReference>
<dbReference type="CDD" id="cd08648">
    <property type="entry name" value="FMT_core_Formyl-FH4-Hydrolase_C"/>
    <property type="match status" value="1"/>
</dbReference>
<dbReference type="CDD" id="cd04875">
    <property type="entry name" value="ACT_F4HF-DF"/>
    <property type="match status" value="1"/>
</dbReference>
<dbReference type="PRINTS" id="PR01575">
    <property type="entry name" value="FFH4HYDRLASE"/>
</dbReference>
<dbReference type="AlphaFoldDB" id="A0A2N7RY16"/>
<dbReference type="HAMAP" id="MF_01927">
    <property type="entry name" value="PurU"/>
    <property type="match status" value="1"/>
</dbReference>
<dbReference type="InterPro" id="IPR004810">
    <property type="entry name" value="PurU"/>
</dbReference>
<keyword evidence="1 3" id="KW-0554">One-carbon metabolism</keyword>
<proteinExistence type="inferred from homology"/>
<dbReference type="PANTHER" id="PTHR42706">
    <property type="entry name" value="FORMYLTETRAHYDROFOLATE DEFORMYLASE"/>
    <property type="match status" value="1"/>
</dbReference>
<dbReference type="InterPro" id="IPR002912">
    <property type="entry name" value="ACT_dom"/>
</dbReference>
<comment type="caution">
    <text evidence="6">The sequence shown here is derived from an EMBL/GenBank/DDBJ whole genome shotgun (WGS) entry which is preliminary data.</text>
</comment>
<evidence type="ECO:0000256" key="1">
    <source>
        <dbReference type="ARBA" id="ARBA00022563"/>
    </source>
</evidence>
<keyword evidence="3" id="KW-0658">Purine biosynthesis</keyword>
<evidence type="ECO:0000259" key="5">
    <source>
        <dbReference type="PROSITE" id="PS51671"/>
    </source>
</evidence>
<comment type="function">
    <text evidence="3">Catalyzes the hydrolysis of 10-formyltetrahydrofolate (formyl-FH4) to formate and tetrahydrofolate (FH4).</text>
</comment>
<dbReference type="GO" id="GO:0006189">
    <property type="term" value="P:'de novo' IMP biosynthetic process"/>
    <property type="evidence" value="ECO:0007669"/>
    <property type="project" value="UniProtKB-UniRule"/>
</dbReference>
<dbReference type="PIRSF" id="PIRSF036480">
    <property type="entry name" value="FormyFH4_hydr"/>
    <property type="match status" value="1"/>
</dbReference>